<evidence type="ECO:0000313" key="1">
    <source>
        <dbReference type="EMBL" id="KAE8415237.1"/>
    </source>
</evidence>
<name>A0ABQ6WDP6_9EURO</name>
<gene>
    <name evidence="1" type="ORF">BDV36DRAFT_263238</name>
</gene>
<organism evidence="1 2">
    <name type="scientific">Aspergillus pseudocaelatus</name>
    <dbReference type="NCBI Taxonomy" id="1825620"/>
    <lineage>
        <taxon>Eukaryota</taxon>
        <taxon>Fungi</taxon>
        <taxon>Dikarya</taxon>
        <taxon>Ascomycota</taxon>
        <taxon>Pezizomycotina</taxon>
        <taxon>Eurotiomycetes</taxon>
        <taxon>Eurotiomycetidae</taxon>
        <taxon>Eurotiales</taxon>
        <taxon>Aspergillaceae</taxon>
        <taxon>Aspergillus</taxon>
        <taxon>Aspergillus subgen. Circumdati</taxon>
    </lineage>
</organism>
<protein>
    <submittedName>
        <fullName evidence="1">Uncharacterized protein</fullName>
    </submittedName>
</protein>
<accession>A0ABQ6WDP6</accession>
<dbReference type="EMBL" id="ML735770">
    <property type="protein sequence ID" value="KAE8415237.1"/>
    <property type="molecule type" value="Genomic_DNA"/>
</dbReference>
<sequence>MALMGRFSNCLDPDDSTSDYLHTLLGTIKLRTFNHQPKMPHTALDMSDSLAQCTERETLYADGGPKRLRTVLERISNLFDIRLSADLSDFCDLLDGRIDSFLTVTGSYDDAFAASVDSYVRRRWGTMGVNILMWLSEFLSAARLSGPSTCECSCYL</sequence>
<reference evidence="1 2" key="1">
    <citation type="submission" date="2019-04" db="EMBL/GenBank/DDBJ databases">
        <authorList>
            <consortium name="DOE Joint Genome Institute"/>
            <person name="Mondo S."/>
            <person name="Kjaerbolling I."/>
            <person name="Vesth T."/>
            <person name="Frisvad J.C."/>
            <person name="Nybo J.L."/>
            <person name="Theobald S."/>
            <person name="Kildgaard S."/>
            <person name="Isbrandt T."/>
            <person name="Kuo A."/>
            <person name="Sato A."/>
            <person name="Lyhne E.K."/>
            <person name="Kogle M.E."/>
            <person name="Wiebenga A."/>
            <person name="Kun R.S."/>
            <person name="Lubbers R.J."/>
            <person name="Makela M.R."/>
            <person name="Barry K."/>
            <person name="Chovatia M."/>
            <person name="Clum A."/>
            <person name="Daum C."/>
            <person name="Haridas S."/>
            <person name="He G."/>
            <person name="LaButti K."/>
            <person name="Lipzen A."/>
            <person name="Riley R."/>
            <person name="Salamov A."/>
            <person name="Simmons B.A."/>
            <person name="Magnuson J.K."/>
            <person name="Henrissat B."/>
            <person name="Mortensen U.H."/>
            <person name="Larsen T.O."/>
            <person name="Devries R.P."/>
            <person name="Grigoriev I.V."/>
            <person name="Machida M."/>
            <person name="Baker S.E."/>
            <person name="Andersen M.R."/>
            <person name="Cantor M.N."/>
            <person name="Hua S.X."/>
        </authorList>
    </citation>
    <scope>NUCLEOTIDE SEQUENCE [LARGE SCALE GENOMIC DNA]</scope>
    <source>
        <strain evidence="1 2">CBS 117616</strain>
    </source>
</reference>
<dbReference type="Proteomes" id="UP000325395">
    <property type="component" value="Unassembled WGS sequence"/>
</dbReference>
<keyword evidence="2" id="KW-1185">Reference proteome</keyword>
<proteinExistence type="predicted"/>
<evidence type="ECO:0000313" key="2">
    <source>
        <dbReference type="Proteomes" id="UP000325395"/>
    </source>
</evidence>